<dbReference type="Pfam" id="PF06808">
    <property type="entry name" value="DctM"/>
    <property type="match status" value="1"/>
</dbReference>
<protein>
    <recommendedName>
        <fullName evidence="7">TRAP transporter large permease protein</fullName>
    </recommendedName>
</protein>
<proteinExistence type="inferred from homology"/>
<dbReference type="PIRSF" id="PIRSF006066">
    <property type="entry name" value="HI0050"/>
    <property type="match status" value="1"/>
</dbReference>
<feature type="transmembrane region" description="Helical" evidence="7">
    <location>
        <begin position="281"/>
        <end position="299"/>
    </location>
</feature>
<feature type="transmembrane region" description="Helical" evidence="7">
    <location>
        <begin position="170"/>
        <end position="194"/>
    </location>
</feature>
<sequence>MLVMMTILFATLLLLLGSGVWVAFSLLGLGWLGLSQFTSVPTGDVLASNVWGESYSWELTALPMFIWMGEILFRSRLADDMFTGLSPWMQRIPGRLLHTNVIGCGLFAAVSGSSAATCATMGRMTIPELTRRGYDEQLIIGTLAGSATLGLLIPPSIILIVYGVATDQSIARLFVAGIFPGLLLISLFAGYLMLWSWRFPDKIPPAETGLPLGEKLRRARRLIPLLALIVGVIGSIYAGLASPTEAAAVGVVLSLLLARTQGTMDGAVFRDALLGAVRTSTMIAFILAGAAFLTAAMGFTGLPRELAAWIGTMGLSPFMLLAALTLLFILLGCFLDGISVVVLTTSIMLPMVEAAGIDLIWFGIYLVVVVEMSQITPPVGFNLFVLQGMTGRNILSIAWAAMPFFFLMMLGVVLISLFPGIVTWLPEAMGNR</sequence>
<name>A0ABT6VKC5_9GAMM</name>
<dbReference type="EMBL" id="JASCQO010000035">
    <property type="protein sequence ID" value="MDI5934432.1"/>
    <property type="molecule type" value="Genomic_DNA"/>
</dbReference>
<comment type="caution">
    <text evidence="7">Lacks conserved residue(s) required for the propagation of feature annotation.</text>
</comment>
<evidence type="ECO:0000313" key="10">
    <source>
        <dbReference type="Proteomes" id="UP001244242"/>
    </source>
</evidence>
<dbReference type="PANTHER" id="PTHR33362">
    <property type="entry name" value="SIALIC ACID TRAP TRANSPORTER PERMEASE PROTEIN SIAT-RELATED"/>
    <property type="match status" value="1"/>
</dbReference>
<comment type="similarity">
    <text evidence="7">Belongs to the TRAP transporter large permease family.</text>
</comment>
<feature type="transmembrane region" description="Helical" evidence="7">
    <location>
        <begin position="222"/>
        <end position="240"/>
    </location>
</feature>
<feature type="transmembrane region" description="Helical" evidence="7">
    <location>
        <begin position="319"/>
        <end position="343"/>
    </location>
</feature>
<organism evidence="9 10">
    <name type="scientific">Halomonas kalidii</name>
    <dbReference type="NCBI Taxonomy" id="3043293"/>
    <lineage>
        <taxon>Bacteria</taxon>
        <taxon>Pseudomonadati</taxon>
        <taxon>Pseudomonadota</taxon>
        <taxon>Gammaproteobacteria</taxon>
        <taxon>Oceanospirillales</taxon>
        <taxon>Halomonadaceae</taxon>
        <taxon>Halomonas</taxon>
    </lineage>
</organism>
<evidence type="ECO:0000256" key="2">
    <source>
        <dbReference type="ARBA" id="ARBA00022475"/>
    </source>
</evidence>
<evidence type="ECO:0000256" key="1">
    <source>
        <dbReference type="ARBA" id="ARBA00004429"/>
    </source>
</evidence>
<accession>A0ABT6VKC5</accession>
<evidence type="ECO:0000259" key="8">
    <source>
        <dbReference type="Pfam" id="PF06808"/>
    </source>
</evidence>
<keyword evidence="7" id="KW-0813">Transport</keyword>
<evidence type="ECO:0000256" key="5">
    <source>
        <dbReference type="ARBA" id="ARBA00022989"/>
    </source>
</evidence>
<evidence type="ECO:0000256" key="3">
    <source>
        <dbReference type="ARBA" id="ARBA00022519"/>
    </source>
</evidence>
<keyword evidence="2" id="KW-1003">Cell membrane</keyword>
<feature type="transmembrane region" description="Helical" evidence="7">
    <location>
        <begin position="396"/>
        <end position="425"/>
    </location>
</feature>
<reference evidence="9 10" key="1">
    <citation type="submission" date="2023-04" db="EMBL/GenBank/DDBJ databases">
        <title>Halomonas strains isolated from rhizosphere soil.</title>
        <authorList>
            <person name="Xu L."/>
            <person name="Sun J.-Q."/>
        </authorList>
    </citation>
    <scope>NUCLEOTIDE SEQUENCE [LARGE SCALE GENOMIC DNA]</scope>
    <source>
        <strain evidence="9 10">LN1S58</strain>
    </source>
</reference>
<dbReference type="NCBIfam" id="TIGR00786">
    <property type="entry name" value="dctM"/>
    <property type="match status" value="1"/>
</dbReference>
<evidence type="ECO:0000256" key="4">
    <source>
        <dbReference type="ARBA" id="ARBA00022692"/>
    </source>
</evidence>
<comment type="subunit">
    <text evidence="7">The complex comprises the extracytoplasmic solute receptor protein and the two transmembrane proteins.</text>
</comment>
<feature type="transmembrane region" description="Helical" evidence="7">
    <location>
        <begin position="138"/>
        <end position="164"/>
    </location>
</feature>
<evidence type="ECO:0000313" key="9">
    <source>
        <dbReference type="EMBL" id="MDI5934432.1"/>
    </source>
</evidence>
<keyword evidence="5 7" id="KW-1133">Transmembrane helix</keyword>
<dbReference type="RefSeq" id="WP_282721885.1">
    <property type="nucleotide sequence ID" value="NZ_JASCQO010000035.1"/>
</dbReference>
<comment type="subcellular location">
    <subcellularLocation>
        <location evidence="1 7">Cell inner membrane</location>
        <topology evidence="1 7">Multi-pass membrane protein</topology>
    </subcellularLocation>
</comment>
<comment type="caution">
    <text evidence="9">The sequence shown here is derived from an EMBL/GenBank/DDBJ whole genome shotgun (WGS) entry which is preliminary data.</text>
</comment>
<evidence type="ECO:0000256" key="7">
    <source>
        <dbReference type="RuleBase" id="RU369079"/>
    </source>
</evidence>
<feature type="domain" description="TRAP C4-dicarboxylate transport system permease DctM subunit" evidence="8">
    <location>
        <begin position="10"/>
        <end position="421"/>
    </location>
</feature>
<keyword evidence="4 7" id="KW-0812">Transmembrane</keyword>
<feature type="transmembrane region" description="Helical" evidence="7">
    <location>
        <begin position="355"/>
        <end position="376"/>
    </location>
</feature>
<dbReference type="InterPro" id="IPR010656">
    <property type="entry name" value="DctM"/>
</dbReference>
<evidence type="ECO:0000256" key="6">
    <source>
        <dbReference type="ARBA" id="ARBA00023136"/>
    </source>
</evidence>
<comment type="function">
    <text evidence="7">Part of the tripartite ATP-independent periplasmic (TRAP) transport system.</text>
</comment>
<dbReference type="Proteomes" id="UP001244242">
    <property type="component" value="Unassembled WGS sequence"/>
</dbReference>
<gene>
    <name evidence="9" type="ORF">QLQ84_11625</name>
</gene>
<keyword evidence="3 7" id="KW-0997">Cell inner membrane</keyword>
<feature type="transmembrane region" description="Helical" evidence="7">
    <location>
        <begin position="55"/>
        <end position="73"/>
    </location>
</feature>
<dbReference type="InterPro" id="IPR004681">
    <property type="entry name" value="TRAP_DctM"/>
</dbReference>
<keyword evidence="6 7" id="KW-0472">Membrane</keyword>
<dbReference type="PANTHER" id="PTHR33362:SF5">
    <property type="entry name" value="C4-DICARBOXYLATE TRAP TRANSPORTER LARGE PERMEASE PROTEIN DCTM"/>
    <property type="match status" value="1"/>
</dbReference>
<keyword evidence="10" id="KW-1185">Reference proteome</keyword>